<evidence type="ECO:0000313" key="10">
    <source>
        <dbReference type="Proteomes" id="UP001409291"/>
    </source>
</evidence>
<dbReference type="PROSITE" id="PS51257">
    <property type="entry name" value="PROKAR_LIPOPROTEIN"/>
    <property type="match status" value="1"/>
</dbReference>
<evidence type="ECO:0000256" key="1">
    <source>
        <dbReference type="ARBA" id="ARBA00004442"/>
    </source>
</evidence>
<comment type="similarity">
    <text evidence="2">Belongs to the SusD family.</text>
</comment>
<dbReference type="Gene3D" id="1.25.40.390">
    <property type="match status" value="1"/>
</dbReference>
<dbReference type="EMBL" id="JBDJNQ010000002">
    <property type="protein sequence ID" value="MEN5376583.1"/>
    <property type="molecule type" value="Genomic_DNA"/>
</dbReference>
<dbReference type="RefSeq" id="WP_346580799.1">
    <property type="nucleotide sequence ID" value="NZ_JBDJNQ010000002.1"/>
</dbReference>
<keyword evidence="3" id="KW-0732">Signal</keyword>
<dbReference type="SUPFAM" id="SSF48452">
    <property type="entry name" value="TPR-like"/>
    <property type="match status" value="1"/>
</dbReference>
<evidence type="ECO:0000313" key="9">
    <source>
        <dbReference type="EMBL" id="MEN5376583.1"/>
    </source>
</evidence>
<dbReference type="Proteomes" id="UP001409291">
    <property type="component" value="Unassembled WGS sequence"/>
</dbReference>
<evidence type="ECO:0000256" key="3">
    <source>
        <dbReference type="ARBA" id="ARBA00022729"/>
    </source>
</evidence>
<keyword evidence="4" id="KW-0472">Membrane</keyword>
<feature type="region of interest" description="Disordered" evidence="6">
    <location>
        <begin position="642"/>
        <end position="664"/>
    </location>
</feature>
<accession>A0ABV0BRM6</accession>
<dbReference type="InterPro" id="IPR011990">
    <property type="entry name" value="TPR-like_helical_dom_sf"/>
</dbReference>
<dbReference type="Pfam" id="PF14322">
    <property type="entry name" value="SusD-like_3"/>
    <property type="match status" value="1"/>
</dbReference>
<evidence type="ECO:0000256" key="6">
    <source>
        <dbReference type="SAM" id="MobiDB-lite"/>
    </source>
</evidence>
<keyword evidence="5" id="KW-0998">Cell outer membrane</keyword>
<comment type="subcellular location">
    <subcellularLocation>
        <location evidence="1">Cell outer membrane</location>
    </subcellularLocation>
</comment>
<evidence type="ECO:0000256" key="5">
    <source>
        <dbReference type="ARBA" id="ARBA00023237"/>
    </source>
</evidence>
<organism evidence="9 10">
    <name type="scientific">Sphingobacterium kitahiroshimense</name>
    <dbReference type="NCBI Taxonomy" id="470446"/>
    <lineage>
        <taxon>Bacteria</taxon>
        <taxon>Pseudomonadati</taxon>
        <taxon>Bacteroidota</taxon>
        <taxon>Sphingobacteriia</taxon>
        <taxon>Sphingobacteriales</taxon>
        <taxon>Sphingobacteriaceae</taxon>
        <taxon>Sphingobacterium</taxon>
    </lineage>
</organism>
<dbReference type="Pfam" id="PF07980">
    <property type="entry name" value="SusD_RagB"/>
    <property type="match status" value="1"/>
</dbReference>
<dbReference type="InterPro" id="IPR033985">
    <property type="entry name" value="SusD-like_N"/>
</dbReference>
<proteinExistence type="inferred from homology"/>
<evidence type="ECO:0000256" key="2">
    <source>
        <dbReference type="ARBA" id="ARBA00006275"/>
    </source>
</evidence>
<keyword evidence="10" id="KW-1185">Reference proteome</keyword>
<evidence type="ECO:0000256" key="4">
    <source>
        <dbReference type="ARBA" id="ARBA00023136"/>
    </source>
</evidence>
<name>A0ABV0BRM6_9SPHI</name>
<gene>
    <name evidence="9" type="ORF">ABE541_04835</name>
</gene>
<comment type="caution">
    <text evidence="9">The sequence shown here is derived from an EMBL/GenBank/DDBJ whole genome shotgun (WGS) entry which is preliminary data.</text>
</comment>
<dbReference type="InterPro" id="IPR012944">
    <property type="entry name" value="SusD_RagB_dom"/>
</dbReference>
<feature type="domain" description="SusD-like N-terminal" evidence="8">
    <location>
        <begin position="27"/>
        <end position="224"/>
    </location>
</feature>
<reference evidence="9 10" key="1">
    <citation type="submission" date="2024-04" db="EMBL/GenBank/DDBJ databases">
        <title>WGS of bacteria from Torrens River.</title>
        <authorList>
            <person name="Wyrsch E.R."/>
            <person name="Drigo B."/>
        </authorList>
    </citation>
    <scope>NUCLEOTIDE SEQUENCE [LARGE SCALE GENOMIC DNA]</scope>
    <source>
        <strain evidence="9 10">TWI391</strain>
    </source>
</reference>
<sequence>MKKSYINKIQQLCAAVLAFSTLLSCNKYLDRAPLSDVTPSEYLNTEADLAAYTITRYNFPTHGGWGLGTFANDNGTDNQVTSGYATRWVPGEWRVGATGGDWDFTNIRQVNYFLESVLPKWKSNSITGNKLNIEHYIGEAYFLRAYEYFNKVQALGDFPILKNTVKDNLEELTVISTRKPRNEVARFIIADLDSAATLLSTTTASGKTRITKNAALLLKSRVALHEATWLKYHKGTALVPGGPGWPGAKSNANFAMNIDQEIDYFLTQAMESAQLVADGVALVNNTKDNGFNSSNNPYFKMFGDFDLNAYSEVLLWRQYSLPLNVTHTVNHYMNRNAGNSGYAKGLVENFTMANGLPIYAATSGYKGDNLISDVKIDRDNRLQIFMKAPGELSYTDRKNTNGQDIVEGKPDILGIAETRYVTGYALKKGFNYLIAQSEGATSTTGSIVFRAVEAYLNYIEASYLKNGSVNAKAQAYWTQIRERAGVNTDYMNTVNNTDMNMEAKGDFGAYSAGQLLSDKVLYNIRRERRLELVAEGMRFADLKRWRALDQLAAKPYIVEGMKIWGPMQEWYKDEKGVSSLIQPNTSGKTANVSLQSESNYLRPYRINLAATNLVLDGYKWISAHYLNPIAMSHFTITSPDGSPESSSIYQNPGWPLMANQGATN</sequence>
<evidence type="ECO:0000259" key="7">
    <source>
        <dbReference type="Pfam" id="PF07980"/>
    </source>
</evidence>
<evidence type="ECO:0000259" key="8">
    <source>
        <dbReference type="Pfam" id="PF14322"/>
    </source>
</evidence>
<protein>
    <submittedName>
        <fullName evidence="9">RagB/SusD family nutrient uptake outer membrane protein</fullName>
    </submittedName>
</protein>
<feature type="domain" description="RagB/SusD" evidence="7">
    <location>
        <begin position="330"/>
        <end position="654"/>
    </location>
</feature>